<organism evidence="7 8">
    <name type="scientific">Seminavis robusta</name>
    <dbReference type="NCBI Taxonomy" id="568900"/>
    <lineage>
        <taxon>Eukaryota</taxon>
        <taxon>Sar</taxon>
        <taxon>Stramenopiles</taxon>
        <taxon>Ochrophyta</taxon>
        <taxon>Bacillariophyta</taxon>
        <taxon>Bacillariophyceae</taxon>
        <taxon>Bacillariophycidae</taxon>
        <taxon>Naviculales</taxon>
        <taxon>Naviculaceae</taxon>
        <taxon>Seminavis</taxon>
    </lineage>
</organism>
<keyword evidence="6" id="KW-0812">Transmembrane</keyword>
<accession>A0A9N8D9E4</accession>
<dbReference type="SUPFAM" id="SSF52047">
    <property type="entry name" value="RNI-like"/>
    <property type="match status" value="1"/>
</dbReference>
<evidence type="ECO:0000313" key="8">
    <source>
        <dbReference type="Proteomes" id="UP001153069"/>
    </source>
</evidence>
<dbReference type="InterPro" id="IPR053211">
    <property type="entry name" value="DNA_repair-toleration"/>
</dbReference>
<dbReference type="FunFam" id="3.80.10.10:FF:000095">
    <property type="entry name" value="LRR receptor-like serine/threonine-protein kinase GSO1"/>
    <property type="match status" value="1"/>
</dbReference>
<keyword evidence="2" id="KW-0732">Signal</keyword>
<evidence type="ECO:0000256" key="3">
    <source>
        <dbReference type="ARBA" id="ARBA00022737"/>
    </source>
</evidence>
<evidence type="ECO:0000256" key="1">
    <source>
        <dbReference type="ARBA" id="ARBA00022614"/>
    </source>
</evidence>
<keyword evidence="7" id="KW-0808">Transferase</keyword>
<keyword evidence="4 6" id="KW-0472">Membrane</keyword>
<feature type="region of interest" description="Disordered" evidence="5">
    <location>
        <begin position="28"/>
        <end position="155"/>
    </location>
</feature>
<feature type="transmembrane region" description="Helical" evidence="6">
    <location>
        <begin position="271"/>
        <end position="291"/>
    </location>
</feature>
<dbReference type="PANTHER" id="PTHR48060">
    <property type="entry name" value="DNA DAMAGE-REPAIR/TOLERATION PROTEIN DRT100"/>
    <property type="match status" value="1"/>
</dbReference>
<dbReference type="Proteomes" id="UP001153069">
    <property type="component" value="Unassembled WGS sequence"/>
</dbReference>
<name>A0A9N8D9E4_9STRA</name>
<dbReference type="GO" id="GO:0016301">
    <property type="term" value="F:kinase activity"/>
    <property type="evidence" value="ECO:0007669"/>
    <property type="project" value="UniProtKB-KW"/>
</dbReference>
<gene>
    <name evidence="7" type="ORF">SEMRO_45_G026800.1</name>
</gene>
<reference evidence="7" key="1">
    <citation type="submission" date="2020-06" db="EMBL/GenBank/DDBJ databases">
        <authorList>
            <consortium name="Plant Systems Biology data submission"/>
        </authorList>
    </citation>
    <scope>NUCLEOTIDE SEQUENCE</scope>
    <source>
        <strain evidence="7">D6</strain>
    </source>
</reference>
<dbReference type="OrthoDB" id="676979at2759"/>
<evidence type="ECO:0000256" key="4">
    <source>
        <dbReference type="ARBA" id="ARBA00023136"/>
    </source>
</evidence>
<protein>
    <submittedName>
        <fullName evidence="7">LRR receptor-like serine threonine-protein kinase</fullName>
    </submittedName>
</protein>
<keyword evidence="3" id="KW-0677">Repeat</keyword>
<keyword evidence="6" id="KW-1133">Transmembrane helix</keyword>
<dbReference type="Pfam" id="PF00560">
    <property type="entry name" value="LRR_1"/>
    <property type="match status" value="3"/>
</dbReference>
<dbReference type="AlphaFoldDB" id="A0A9N8D9E4"/>
<feature type="compositionally biased region" description="Polar residues" evidence="5">
    <location>
        <begin position="69"/>
        <end position="80"/>
    </location>
</feature>
<dbReference type="InterPro" id="IPR032675">
    <property type="entry name" value="LRR_dom_sf"/>
</dbReference>
<dbReference type="InterPro" id="IPR003591">
    <property type="entry name" value="Leu-rich_rpt_typical-subtyp"/>
</dbReference>
<dbReference type="InterPro" id="IPR001611">
    <property type="entry name" value="Leu-rich_rpt"/>
</dbReference>
<sequence>MSEKQFHPEGKGEEERFDVLEVVAARNSGNIDAERQKLESFAQEAQTREQEQELAPSDSLHGRKRHHTSSISSKANTTEQETQEDERGGNGDNDNDSFMIKVVRERQKIHQAEAEATGAISQPSTELKQQPPTAGGTANHPGAYSAAPGTDPQRTTDLRLSLVGLPSSTATQIAGLDPELGDVTPTTLSRKPNVVIQVPPGAEPVFGPDVPTEAGPSLPTIQSDSFSGGGLVEADPVSEEDDEAMQNATQVDTEQIKARTSEIKRQNHRKFALAFLGIAVVIIVIVMTILGGTGSFSKDPPEIIEATPPPFKNATRPPTPSPTQAPTQYLVVLREELNLPTATLDKIDANSASAQYRAFDWLESNRELYDGLLPWQKQQLFALLTFYFDFSGPKWPKVVGKTWLEEKDVCRWYSAEYGAFDEDGGFLEFAKLNTDIQQATARNSCTFDGKFQALVMAQLPLEEEVPQIPAEISLLTYLSALSLPHNKVNRSLVDLLSPEIYEMENLDYINFWNNFLSGPLPSEFGSLTKLDTIGLRDNQLTGSIPASWSKLTNMKDLDVANNRLTDSLPDFFSTLGSMTKLTSLNAFSNWFVGPLPPEIGLLTSLGNLDLKRTAGLNGTIPTEIGLLTSLERLNLNRNAGLYGTIPTEIGLLTSLTFLDLSHCSFTGEIPSEIGLLTGLERLYFMRTKFSGTVPREIFLLTNLKRFYFDANPNLSGSIPTEIGLQTALEKVQMYACALGGTVPTEIGHLTALGHFWIGDNPSINGRIPSELWSLPALTSLGLARNSFTGPVPSEIGMLQALTNQTATAAGSGVNIGGNALSGSIPKEIGQLVGLQYLFLGGNTGVSGGGLPSESGMLTSLVKLVVSGSSLRGSLPSELALLTGLTALELSECALTGYIPSEIALMAGVKTLDLSANALIGSIPSEIGLMENLAELMLHNNSLSGTIPERLVGNESSLARLSLENNPELSGVVPEMVCSLGYHNASEGDYAGLSFDCEESVLCGCEWCIC</sequence>
<keyword evidence="7" id="KW-0418">Kinase</keyword>
<keyword evidence="7" id="KW-0675">Receptor</keyword>
<keyword evidence="8" id="KW-1185">Reference proteome</keyword>
<dbReference type="SMART" id="SM00369">
    <property type="entry name" value="LRR_TYP"/>
    <property type="match status" value="4"/>
</dbReference>
<dbReference type="FunFam" id="3.80.10.10:FF:000041">
    <property type="entry name" value="LRR receptor-like serine/threonine-protein kinase ERECTA"/>
    <property type="match status" value="1"/>
</dbReference>
<dbReference type="EMBL" id="CAICTM010000045">
    <property type="protein sequence ID" value="CAB9498757.1"/>
    <property type="molecule type" value="Genomic_DNA"/>
</dbReference>
<proteinExistence type="predicted"/>
<feature type="compositionally biased region" description="Polar residues" evidence="5">
    <location>
        <begin position="119"/>
        <end position="132"/>
    </location>
</feature>
<keyword evidence="1" id="KW-0433">Leucine-rich repeat</keyword>
<comment type="caution">
    <text evidence="7">The sequence shown here is derived from an EMBL/GenBank/DDBJ whole genome shotgun (WGS) entry which is preliminary data.</text>
</comment>
<evidence type="ECO:0000256" key="6">
    <source>
        <dbReference type="SAM" id="Phobius"/>
    </source>
</evidence>
<dbReference type="Gene3D" id="3.80.10.10">
    <property type="entry name" value="Ribonuclease Inhibitor"/>
    <property type="match status" value="5"/>
</dbReference>
<feature type="compositionally biased region" description="Basic and acidic residues" evidence="5">
    <location>
        <begin position="102"/>
        <end position="113"/>
    </location>
</feature>
<evidence type="ECO:0000256" key="5">
    <source>
        <dbReference type="SAM" id="MobiDB-lite"/>
    </source>
</evidence>
<dbReference type="PANTHER" id="PTHR48060:SF21">
    <property type="entry name" value="L DOMAIN-LIKE PROTEIN"/>
    <property type="match status" value="1"/>
</dbReference>
<evidence type="ECO:0000256" key="2">
    <source>
        <dbReference type="ARBA" id="ARBA00022729"/>
    </source>
</evidence>
<dbReference type="SUPFAM" id="SSF52058">
    <property type="entry name" value="L domain-like"/>
    <property type="match status" value="1"/>
</dbReference>
<evidence type="ECO:0000313" key="7">
    <source>
        <dbReference type="EMBL" id="CAB9498757.1"/>
    </source>
</evidence>